<reference evidence="2" key="2">
    <citation type="submission" date="2004-02" db="EMBL/GenBank/DDBJ databases">
        <authorList>
            <consortium name="Genoscope"/>
            <consortium name="Whitehead Institute Centre for Genome Research"/>
        </authorList>
    </citation>
    <scope>NUCLEOTIDE SEQUENCE</scope>
</reference>
<sequence>MDACSQVFLLFTCILVCVRGSRAGAAAAPQKANPCLGCVWLCHVMERKSRILYPYSLAHSHSADEMPQRRKRTPEMEGKNCGETLKEWRRRIGGEVNREDKEVEGGGGDRSMIKERNHVSVFLNLEMLNPFFSLQPAFLGH</sequence>
<dbReference type="EMBL" id="CAAE01014993">
    <property type="protein sequence ID" value="CAG07915.1"/>
    <property type="molecule type" value="Genomic_DNA"/>
</dbReference>
<dbReference type="AlphaFoldDB" id="Q4RUL7"/>
<accession>Q4RUL7</accession>
<organism evidence="2">
    <name type="scientific">Tetraodon nigroviridis</name>
    <name type="common">Spotted green pufferfish</name>
    <name type="synonym">Chelonodon nigroviridis</name>
    <dbReference type="NCBI Taxonomy" id="99883"/>
    <lineage>
        <taxon>Eukaryota</taxon>
        <taxon>Metazoa</taxon>
        <taxon>Chordata</taxon>
        <taxon>Craniata</taxon>
        <taxon>Vertebrata</taxon>
        <taxon>Euteleostomi</taxon>
        <taxon>Actinopterygii</taxon>
        <taxon>Neopterygii</taxon>
        <taxon>Teleostei</taxon>
        <taxon>Neoteleostei</taxon>
        <taxon>Acanthomorphata</taxon>
        <taxon>Eupercaria</taxon>
        <taxon>Tetraodontiformes</taxon>
        <taxon>Tetradontoidea</taxon>
        <taxon>Tetraodontidae</taxon>
        <taxon>Tetraodon</taxon>
    </lineage>
</organism>
<gene>
    <name evidence="2" type="ORF">GSTENG00028748001</name>
</gene>
<reference evidence="2" key="1">
    <citation type="journal article" date="2004" name="Nature">
        <title>Genome duplication in the teleost fish Tetraodon nigroviridis reveals the early vertebrate proto-karyotype.</title>
        <authorList>
            <person name="Jaillon O."/>
            <person name="Aury J.-M."/>
            <person name="Brunet F."/>
            <person name="Petit J.-L."/>
            <person name="Stange-Thomann N."/>
            <person name="Mauceli E."/>
            <person name="Bouneau L."/>
            <person name="Fischer C."/>
            <person name="Ozouf-Costaz C."/>
            <person name="Bernot A."/>
            <person name="Nicaud S."/>
            <person name="Jaffe D."/>
            <person name="Fisher S."/>
            <person name="Lutfalla G."/>
            <person name="Dossat C."/>
            <person name="Segurens B."/>
            <person name="Dasilva C."/>
            <person name="Salanoubat M."/>
            <person name="Levy M."/>
            <person name="Boudet N."/>
            <person name="Castellano S."/>
            <person name="Anthouard V."/>
            <person name="Jubin C."/>
            <person name="Castelli V."/>
            <person name="Katinka M."/>
            <person name="Vacherie B."/>
            <person name="Biemont C."/>
            <person name="Skalli Z."/>
            <person name="Cattolico L."/>
            <person name="Poulain J."/>
            <person name="De Berardinis V."/>
            <person name="Cruaud C."/>
            <person name="Duprat S."/>
            <person name="Brottier P."/>
            <person name="Coutanceau J.-P."/>
            <person name="Gouzy J."/>
            <person name="Parra G."/>
            <person name="Lardier G."/>
            <person name="Chapple C."/>
            <person name="McKernan K.J."/>
            <person name="McEwan P."/>
            <person name="Bosak S."/>
            <person name="Kellis M."/>
            <person name="Volff J.-N."/>
            <person name="Guigo R."/>
            <person name="Zody M.C."/>
            <person name="Mesirov J."/>
            <person name="Lindblad-Toh K."/>
            <person name="Birren B."/>
            <person name="Nusbaum C."/>
            <person name="Kahn D."/>
            <person name="Robinson-Rechavi M."/>
            <person name="Laudet V."/>
            <person name="Schachter V."/>
            <person name="Quetier F."/>
            <person name="Saurin W."/>
            <person name="Scarpelli C."/>
            <person name="Wincker P."/>
            <person name="Lander E.S."/>
            <person name="Weissenbach J."/>
            <person name="Roest Crollius H."/>
        </authorList>
    </citation>
    <scope>NUCLEOTIDE SEQUENCE [LARGE SCALE GENOMIC DNA]</scope>
</reference>
<name>Q4RUL7_TETNG</name>
<dbReference type="KEGG" id="tng:GSTEN00028748G001"/>
<comment type="caution">
    <text evidence="2">The sequence shown here is derived from an EMBL/GenBank/DDBJ whole genome shotgun (WGS) entry which is preliminary data.</text>
</comment>
<protein>
    <submittedName>
        <fullName evidence="2">(spotted green pufferfish) hypothetical protein</fullName>
    </submittedName>
</protein>
<evidence type="ECO:0000256" key="1">
    <source>
        <dbReference type="SAM" id="SignalP"/>
    </source>
</evidence>
<evidence type="ECO:0000313" key="2">
    <source>
        <dbReference type="EMBL" id="CAG07915.1"/>
    </source>
</evidence>
<proteinExistence type="predicted"/>
<keyword evidence="1" id="KW-0732">Signal</keyword>
<feature type="chain" id="PRO_5004243332" evidence="1">
    <location>
        <begin position="24"/>
        <end position="141"/>
    </location>
</feature>
<feature type="signal peptide" evidence="1">
    <location>
        <begin position="1"/>
        <end position="23"/>
    </location>
</feature>